<keyword evidence="5 12" id="KW-0337">GPI-anchor biosynthesis</keyword>
<evidence type="ECO:0000256" key="8">
    <source>
        <dbReference type="ARBA" id="ARBA00022692"/>
    </source>
</evidence>
<dbReference type="STRING" id="590646.G3B4J3"/>
<accession>G3B4J3</accession>
<comment type="similarity">
    <text evidence="3 12">Belongs to the PIGV family.</text>
</comment>
<feature type="signal peptide" evidence="13">
    <location>
        <begin position="1"/>
        <end position="21"/>
    </location>
</feature>
<dbReference type="KEGG" id="cten:18247207"/>
<evidence type="ECO:0000313" key="14">
    <source>
        <dbReference type="EMBL" id="EGV63959.1"/>
    </source>
</evidence>
<keyword evidence="13" id="KW-0732">Signal</keyword>
<dbReference type="GeneID" id="18247207"/>
<evidence type="ECO:0000256" key="12">
    <source>
        <dbReference type="RuleBase" id="RU363112"/>
    </source>
</evidence>
<comment type="function">
    <text evidence="12">Mannosyltransferase involved in glycosylphosphatidylinositol-anchor biosynthesis.</text>
</comment>
<evidence type="ECO:0000313" key="15">
    <source>
        <dbReference type="Proteomes" id="UP000000707"/>
    </source>
</evidence>
<evidence type="ECO:0000256" key="7">
    <source>
        <dbReference type="ARBA" id="ARBA00022679"/>
    </source>
</evidence>
<dbReference type="AlphaFoldDB" id="G3B4J3"/>
<keyword evidence="8 12" id="KW-0812">Transmembrane</keyword>
<sequence>MWKTFLALKLAQLVVLYNVPAQFDVSSDILIESYSSDRLGLPIIDRLLDGFLIWDNVYFTDLFKNDIKYEHQFVFSPGWVALIRYIASLLPTQNFYVLLAIATVVSNVCQLMACQVLYVFSRKMFEKMPFFGLKSKDLAHKAALYYILSPGGIFLTASYSENLGSLLSILALYLREVSISYSANYHLKVRLWAVYIFSGIVLAAAFQVRANCLLLGIFYLYDLERFWRASEVSSTIISFVSGIPLFVSFVYTNYVGYKTFCPGRGEWCNHVFPSLFQYCQVHYWNNGFLNYWTPNNIPNFIISSPIVATNVYLIWYFYTKYPSHLLIPYLLLNAILVVLGVLFWNIQILNRILNFNPVFYWFLAVIDNKMIRRGLLFWILIQAGLFGAFLPPA</sequence>
<organism evidence="15">
    <name type="scientific">Candida tenuis (strain ATCC 10573 / BCRC 21748 / CBS 615 / JCM 9827 / NBRC 10315 / NRRL Y-1498 / VKM Y-70)</name>
    <name type="common">Yeast</name>
    <name type="synonym">Yamadazyma tenuis</name>
    <dbReference type="NCBI Taxonomy" id="590646"/>
    <lineage>
        <taxon>Eukaryota</taxon>
        <taxon>Fungi</taxon>
        <taxon>Dikarya</taxon>
        <taxon>Ascomycota</taxon>
        <taxon>Saccharomycotina</taxon>
        <taxon>Pichiomycetes</taxon>
        <taxon>Debaryomycetaceae</taxon>
        <taxon>Yamadazyma</taxon>
    </lineage>
</organism>
<evidence type="ECO:0000256" key="4">
    <source>
        <dbReference type="ARBA" id="ARBA00013795"/>
    </source>
</evidence>
<keyword evidence="10 12" id="KW-1133">Transmembrane helix</keyword>
<comment type="subcellular location">
    <subcellularLocation>
        <location evidence="1 12">Endoplasmic reticulum membrane</location>
        <topology evidence="1 12">Multi-pass membrane protein</topology>
    </subcellularLocation>
</comment>
<feature type="chain" id="PRO_5003442769" description="GPI mannosyltransferase 2" evidence="13">
    <location>
        <begin position="22"/>
        <end position="393"/>
    </location>
</feature>
<evidence type="ECO:0000256" key="11">
    <source>
        <dbReference type="ARBA" id="ARBA00023136"/>
    </source>
</evidence>
<reference evidence="14 15" key="1">
    <citation type="journal article" date="2011" name="Proc. Natl. Acad. Sci. U.S.A.">
        <title>Comparative genomics of xylose-fermenting fungi for enhanced biofuel production.</title>
        <authorList>
            <person name="Wohlbach D.J."/>
            <person name="Kuo A."/>
            <person name="Sato T.K."/>
            <person name="Potts K.M."/>
            <person name="Salamov A.A."/>
            <person name="LaButti K.M."/>
            <person name="Sun H."/>
            <person name="Clum A."/>
            <person name="Pangilinan J.L."/>
            <person name="Lindquist E.A."/>
            <person name="Lucas S."/>
            <person name="Lapidus A."/>
            <person name="Jin M."/>
            <person name="Gunawan C."/>
            <person name="Balan V."/>
            <person name="Dale B.E."/>
            <person name="Jeffries T.W."/>
            <person name="Zinkel R."/>
            <person name="Barry K.W."/>
            <person name="Grigoriev I.V."/>
            <person name="Gasch A.P."/>
        </authorList>
    </citation>
    <scope>NUCLEOTIDE SEQUENCE [LARGE SCALE GENOMIC DNA]</scope>
    <source>
        <strain evidence="15">ATCC 10573 / BCRC 21748 / CBS 615 / JCM 9827 / NBRC 10315 / NRRL Y-1498 / VKM Y-70</strain>
    </source>
</reference>
<keyword evidence="7 12" id="KW-0808">Transferase</keyword>
<feature type="transmembrane region" description="Helical" evidence="12">
    <location>
        <begin position="325"/>
        <end position="346"/>
    </location>
</feature>
<dbReference type="PANTHER" id="PTHR12468:SF2">
    <property type="entry name" value="GPI MANNOSYLTRANSFERASE 2"/>
    <property type="match status" value="1"/>
</dbReference>
<dbReference type="OrthoDB" id="10252502at2759"/>
<protein>
    <recommendedName>
        <fullName evidence="4 12">GPI mannosyltransferase 2</fullName>
        <ecNumber evidence="12">2.4.1.-</ecNumber>
    </recommendedName>
</protein>
<comment type="caution">
    <text evidence="12">Lacks conserved residue(s) required for the propagation of feature annotation.</text>
</comment>
<keyword evidence="9 12" id="KW-0256">Endoplasmic reticulum</keyword>
<evidence type="ECO:0000256" key="6">
    <source>
        <dbReference type="ARBA" id="ARBA00022676"/>
    </source>
</evidence>
<feature type="transmembrane region" description="Helical" evidence="12">
    <location>
        <begin position="232"/>
        <end position="251"/>
    </location>
</feature>
<evidence type="ECO:0000256" key="5">
    <source>
        <dbReference type="ARBA" id="ARBA00022502"/>
    </source>
</evidence>
<keyword evidence="15" id="KW-1185">Reference proteome</keyword>
<keyword evidence="6 12" id="KW-0328">Glycosyltransferase</keyword>
<dbReference type="GO" id="GO:0031501">
    <property type="term" value="C:mannosyltransferase complex"/>
    <property type="evidence" value="ECO:0007669"/>
    <property type="project" value="TreeGrafter"/>
</dbReference>
<comment type="pathway">
    <text evidence="2 12">Glycolipid biosynthesis; glycosylphosphatidylinositol-anchor biosynthesis.</text>
</comment>
<name>G3B4J3_CANTC</name>
<dbReference type="HOGENOM" id="CLU_029048_0_0_1"/>
<evidence type="ECO:0000256" key="9">
    <source>
        <dbReference type="ARBA" id="ARBA00022824"/>
    </source>
</evidence>
<dbReference type="GO" id="GO:0006506">
    <property type="term" value="P:GPI anchor biosynthetic process"/>
    <property type="evidence" value="ECO:0007669"/>
    <property type="project" value="UniProtKB-UniPathway"/>
</dbReference>
<feature type="transmembrane region" description="Helical" evidence="12">
    <location>
        <begin position="297"/>
        <end position="318"/>
    </location>
</feature>
<feature type="transmembrane region" description="Helical" evidence="12">
    <location>
        <begin position="142"/>
        <end position="160"/>
    </location>
</feature>
<dbReference type="EC" id="2.4.1.-" evidence="12"/>
<feature type="transmembrane region" description="Helical" evidence="12">
    <location>
        <begin position="375"/>
        <end position="392"/>
    </location>
</feature>
<evidence type="ECO:0000256" key="1">
    <source>
        <dbReference type="ARBA" id="ARBA00004477"/>
    </source>
</evidence>
<evidence type="ECO:0000256" key="13">
    <source>
        <dbReference type="SAM" id="SignalP"/>
    </source>
</evidence>
<evidence type="ECO:0000256" key="3">
    <source>
        <dbReference type="ARBA" id="ARBA00008698"/>
    </source>
</evidence>
<dbReference type="UniPathway" id="UPA00196"/>
<gene>
    <name evidence="14" type="ORF">CANTEDRAFT_113991</name>
</gene>
<dbReference type="Pfam" id="PF04188">
    <property type="entry name" value="Mannosyl_trans2"/>
    <property type="match status" value="1"/>
</dbReference>
<dbReference type="InterPro" id="IPR007315">
    <property type="entry name" value="PIG-V/Gpi18"/>
</dbReference>
<feature type="transmembrane region" description="Helical" evidence="12">
    <location>
        <begin position="192"/>
        <end position="220"/>
    </location>
</feature>
<dbReference type="EMBL" id="GL996521">
    <property type="protein sequence ID" value="EGV63959.1"/>
    <property type="molecule type" value="Genomic_DNA"/>
</dbReference>
<evidence type="ECO:0000256" key="2">
    <source>
        <dbReference type="ARBA" id="ARBA00004687"/>
    </source>
</evidence>
<proteinExistence type="inferred from homology"/>
<keyword evidence="11 12" id="KW-0472">Membrane</keyword>
<feature type="transmembrane region" description="Helical" evidence="12">
    <location>
        <begin position="95"/>
        <end position="121"/>
    </location>
</feature>
<dbReference type="GO" id="GO:0000009">
    <property type="term" value="F:alpha-1,6-mannosyltransferase activity"/>
    <property type="evidence" value="ECO:0007669"/>
    <property type="project" value="InterPro"/>
</dbReference>
<evidence type="ECO:0000256" key="10">
    <source>
        <dbReference type="ARBA" id="ARBA00022989"/>
    </source>
</evidence>
<dbReference type="PANTHER" id="PTHR12468">
    <property type="entry name" value="GPI MANNOSYLTRANSFERASE 2"/>
    <property type="match status" value="1"/>
</dbReference>
<dbReference type="eggNOG" id="KOG2647">
    <property type="taxonomic scope" value="Eukaryota"/>
</dbReference>
<dbReference type="GO" id="GO:0004376">
    <property type="term" value="F:GPI mannosyltransferase activity"/>
    <property type="evidence" value="ECO:0007669"/>
    <property type="project" value="InterPro"/>
</dbReference>
<dbReference type="Proteomes" id="UP000000707">
    <property type="component" value="Unassembled WGS sequence"/>
</dbReference>
<dbReference type="GO" id="GO:0005789">
    <property type="term" value="C:endoplasmic reticulum membrane"/>
    <property type="evidence" value="ECO:0007669"/>
    <property type="project" value="UniProtKB-SubCell"/>
</dbReference>